<evidence type="ECO:0000313" key="3">
    <source>
        <dbReference type="Proteomes" id="UP000326757"/>
    </source>
</evidence>
<feature type="region of interest" description="Disordered" evidence="1">
    <location>
        <begin position="22"/>
        <end position="115"/>
    </location>
</feature>
<protein>
    <submittedName>
        <fullName evidence="2">Uncharacterized protein</fullName>
    </submittedName>
</protein>
<evidence type="ECO:0000313" key="2">
    <source>
        <dbReference type="EMBL" id="KAB8303913.1"/>
    </source>
</evidence>
<accession>A0A5N6KJE4</accession>
<evidence type="ECO:0000256" key="1">
    <source>
        <dbReference type="SAM" id="MobiDB-lite"/>
    </source>
</evidence>
<comment type="caution">
    <text evidence="2">The sequence shown here is derived from an EMBL/GenBank/DDBJ whole genome shotgun (WGS) entry which is preliminary data.</text>
</comment>
<dbReference type="EMBL" id="VIGI01000002">
    <property type="protein sequence ID" value="KAB8303913.1"/>
    <property type="molecule type" value="Genomic_DNA"/>
</dbReference>
<feature type="compositionally biased region" description="Low complexity" evidence="1">
    <location>
        <begin position="25"/>
        <end position="46"/>
    </location>
</feature>
<name>A0A5N6KJE4_MONLA</name>
<proteinExistence type="predicted"/>
<keyword evidence="3" id="KW-1185">Reference proteome</keyword>
<gene>
    <name evidence="2" type="ORF">EYC80_005276</name>
</gene>
<dbReference type="AlphaFoldDB" id="A0A5N6KJE4"/>
<organism evidence="2 3">
    <name type="scientific">Monilinia laxa</name>
    <name type="common">Brown rot fungus</name>
    <name type="synonym">Sclerotinia laxa</name>
    <dbReference type="NCBI Taxonomy" id="61186"/>
    <lineage>
        <taxon>Eukaryota</taxon>
        <taxon>Fungi</taxon>
        <taxon>Dikarya</taxon>
        <taxon>Ascomycota</taxon>
        <taxon>Pezizomycotina</taxon>
        <taxon>Leotiomycetes</taxon>
        <taxon>Helotiales</taxon>
        <taxon>Sclerotiniaceae</taxon>
        <taxon>Monilinia</taxon>
    </lineage>
</organism>
<dbReference type="Proteomes" id="UP000326757">
    <property type="component" value="Unassembled WGS sequence"/>
</dbReference>
<sequence>MTLTQIYPSIAPIPIIESDVLYQSQHFDPQPQIHFQQQHQQHQQHQQRPDQRQPQRQQHQHQHQHQSYLDPTLTEHDLRIFTQGPAHNPSYDTPIAPYPASDSSEGPIDMCGEEY</sequence>
<dbReference type="OrthoDB" id="1939598at2759"/>
<reference evidence="2 3" key="1">
    <citation type="submission" date="2019-06" db="EMBL/GenBank/DDBJ databases">
        <title>Genome Sequence of the Brown Rot Fungal Pathogen Monilinia laxa.</title>
        <authorList>
            <person name="De Miccolis Angelini R.M."/>
            <person name="Landi L."/>
            <person name="Abate D."/>
            <person name="Pollastro S."/>
            <person name="Romanazzi G."/>
            <person name="Faretra F."/>
        </authorList>
    </citation>
    <scope>NUCLEOTIDE SEQUENCE [LARGE SCALE GENOMIC DNA]</scope>
    <source>
        <strain evidence="2 3">Mlax316</strain>
    </source>
</reference>